<reference evidence="5" key="1">
    <citation type="submission" date="2020-10" db="EMBL/GenBank/DDBJ databases">
        <authorList>
            <person name="Han B."/>
            <person name="Lu T."/>
            <person name="Zhao Q."/>
            <person name="Huang X."/>
            <person name="Zhao Y."/>
        </authorList>
    </citation>
    <scope>NUCLEOTIDE SEQUENCE</scope>
</reference>
<keyword evidence="2" id="KW-0430">Lectin</keyword>
<evidence type="ECO:0000256" key="3">
    <source>
        <dbReference type="SAM" id="Phobius"/>
    </source>
</evidence>
<evidence type="ECO:0000259" key="4">
    <source>
        <dbReference type="Pfam" id="PF00139"/>
    </source>
</evidence>
<keyword evidence="6" id="KW-1185">Reference proteome</keyword>
<proteinExistence type="inferred from homology"/>
<gene>
    <name evidence="5" type="ORF">NCGR_LOCUS28103</name>
</gene>
<dbReference type="InterPro" id="IPR050258">
    <property type="entry name" value="Leguminous_Lectin"/>
</dbReference>
<dbReference type="AlphaFoldDB" id="A0A811PEL6"/>
<name>A0A811PEL6_9POAL</name>
<dbReference type="OrthoDB" id="1913956at2759"/>
<evidence type="ECO:0000256" key="2">
    <source>
        <dbReference type="ARBA" id="ARBA00022734"/>
    </source>
</evidence>
<protein>
    <recommendedName>
        <fullName evidence="4">Legume lectin domain-containing protein</fullName>
    </recommendedName>
</protein>
<evidence type="ECO:0000313" key="5">
    <source>
        <dbReference type="EMBL" id="CAD6242679.1"/>
    </source>
</evidence>
<evidence type="ECO:0000256" key="1">
    <source>
        <dbReference type="ARBA" id="ARBA00007606"/>
    </source>
</evidence>
<dbReference type="GO" id="GO:0030246">
    <property type="term" value="F:carbohydrate binding"/>
    <property type="evidence" value="ECO:0007669"/>
    <property type="project" value="UniProtKB-KW"/>
</dbReference>
<keyword evidence="3" id="KW-0812">Transmembrane</keyword>
<dbReference type="PANTHER" id="PTHR32401:SF48">
    <property type="entry name" value="LEGUME LECTIN DOMAIN-CONTAINING PROTEIN"/>
    <property type="match status" value="1"/>
</dbReference>
<evidence type="ECO:0000313" key="6">
    <source>
        <dbReference type="Proteomes" id="UP000604825"/>
    </source>
</evidence>
<keyword evidence="3" id="KW-0472">Membrane</keyword>
<organism evidence="5 6">
    <name type="scientific">Miscanthus lutarioriparius</name>
    <dbReference type="NCBI Taxonomy" id="422564"/>
    <lineage>
        <taxon>Eukaryota</taxon>
        <taxon>Viridiplantae</taxon>
        <taxon>Streptophyta</taxon>
        <taxon>Embryophyta</taxon>
        <taxon>Tracheophyta</taxon>
        <taxon>Spermatophyta</taxon>
        <taxon>Magnoliopsida</taxon>
        <taxon>Liliopsida</taxon>
        <taxon>Poales</taxon>
        <taxon>Poaceae</taxon>
        <taxon>PACMAD clade</taxon>
        <taxon>Panicoideae</taxon>
        <taxon>Andropogonodae</taxon>
        <taxon>Andropogoneae</taxon>
        <taxon>Saccharinae</taxon>
        <taxon>Miscanthus</taxon>
    </lineage>
</organism>
<accession>A0A811PEL6</accession>
<dbReference type="EMBL" id="CAJGYO010000007">
    <property type="protein sequence ID" value="CAD6242679.1"/>
    <property type="molecule type" value="Genomic_DNA"/>
</dbReference>
<dbReference type="Proteomes" id="UP000604825">
    <property type="component" value="Unassembled WGS sequence"/>
</dbReference>
<dbReference type="InterPro" id="IPR013320">
    <property type="entry name" value="ConA-like_dom_sf"/>
</dbReference>
<dbReference type="InterPro" id="IPR001220">
    <property type="entry name" value="Legume_lectin_dom"/>
</dbReference>
<comment type="caution">
    <text evidence="5">The sequence shown here is derived from an EMBL/GenBank/DDBJ whole genome shotgun (WGS) entry which is preliminary data.</text>
</comment>
<comment type="similarity">
    <text evidence="1">Belongs to the leguminous lectin family.</text>
</comment>
<feature type="transmembrane region" description="Helical" evidence="3">
    <location>
        <begin position="57"/>
        <end position="76"/>
    </location>
</feature>
<dbReference type="PANTHER" id="PTHR32401">
    <property type="entry name" value="CONCANAVALIN A-LIKE LECTIN FAMILY PROTEIN"/>
    <property type="match status" value="1"/>
</dbReference>
<keyword evidence="3" id="KW-1133">Transmembrane helix</keyword>
<feature type="transmembrane region" description="Helical" evidence="3">
    <location>
        <begin position="228"/>
        <end position="251"/>
    </location>
</feature>
<sequence>MVHNRIIMGRCYLCDQATCTTVCSSHCSSQSHRVQAAGQYMTTGPWRRGGRATTTTSLALLLLLASVAVCSIPAVLAQATTSTSTVAGRDFTTFSFPGFYDKTPADLTLSTNASVNQKALQITPDTGNSATSFLVNHSSSGNYMVWIDYNGTTRHVWVYMSADNTKPDTAVLNASLDLSKYLLNNKGYFGFSASTGVDYQLNCVLMWNMTVEVLHGESVPKKLSGWKLGLAIGVPCAAALALGLLAGLYLMKKKRKKQIVHKISDLIFHQALHCKRQS</sequence>
<dbReference type="SUPFAM" id="SSF49899">
    <property type="entry name" value="Concanavalin A-like lectins/glucanases"/>
    <property type="match status" value="1"/>
</dbReference>
<feature type="domain" description="Legume lectin" evidence="4">
    <location>
        <begin position="134"/>
        <end position="212"/>
    </location>
</feature>
<dbReference type="Gene3D" id="2.60.120.200">
    <property type="match status" value="1"/>
</dbReference>
<dbReference type="Pfam" id="PF00139">
    <property type="entry name" value="Lectin_legB"/>
    <property type="match status" value="1"/>
</dbReference>